<dbReference type="SUPFAM" id="SSF89550">
    <property type="entry name" value="PHP domain-like"/>
    <property type="match status" value="1"/>
</dbReference>
<dbReference type="Gene3D" id="3.20.20.140">
    <property type="entry name" value="Metal-dependent hydrolases"/>
    <property type="match status" value="1"/>
</dbReference>
<dbReference type="EMBL" id="BLTE01000003">
    <property type="protein sequence ID" value="GFK93170.1"/>
    <property type="molecule type" value="Genomic_DNA"/>
</dbReference>
<evidence type="ECO:0000313" key="2">
    <source>
        <dbReference type="EMBL" id="GFK93170.1"/>
    </source>
</evidence>
<reference evidence="2 3" key="1">
    <citation type="submission" date="2020-04" db="EMBL/GenBank/DDBJ databases">
        <authorList>
            <consortium name="Desulfovibrio sp. FSS-1 genome sequencing consortium"/>
            <person name="Shimoshige H."/>
            <person name="Kobayashi H."/>
            <person name="Maekawa T."/>
        </authorList>
    </citation>
    <scope>NUCLEOTIDE SEQUENCE [LARGE SCALE GENOMIC DNA]</scope>
    <source>
        <strain evidence="2 3">SIID29052-01</strain>
    </source>
</reference>
<dbReference type="RefSeq" id="WP_173081932.1">
    <property type="nucleotide sequence ID" value="NZ_BLTE01000003.1"/>
</dbReference>
<keyword evidence="2" id="KW-0269">Exonuclease</keyword>
<sequence length="227" mass="24148">MIDLHTHTTFSDGALIPAELARRAAQAGYRAICITDHADPSNMRLILENMRRFVQETGPFLDIDVLVGVELTHCPPPLIPGLIAQARDLGAMVVVVHGETIVEPVARGANLAAIEGGADVLAHPGLLTETDARLAAEKGVHLEITTRKGHSLTNGHVAALARRFGAPLVIDNDAHAPGDLVSQDMRRRIALGAGLTPEELEAAEENARRIVSRVLLRGVSGKAQAHP</sequence>
<comment type="caution">
    <text evidence="2">The sequence shown here is derived from an EMBL/GenBank/DDBJ whole genome shotgun (WGS) entry which is preliminary data.</text>
</comment>
<protein>
    <submittedName>
        <fullName evidence="2">DNA polymerase/3'-5' exonuclease PolX</fullName>
    </submittedName>
</protein>
<keyword evidence="2" id="KW-0378">Hydrolase</keyword>
<evidence type="ECO:0000259" key="1">
    <source>
        <dbReference type="SMART" id="SM00481"/>
    </source>
</evidence>
<dbReference type="InterPro" id="IPR003141">
    <property type="entry name" value="Pol/His_phosphatase_N"/>
</dbReference>
<dbReference type="Pfam" id="PF02811">
    <property type="entry name" value="PHP"/>
    <property type="match status" value="1"/>
</dbReference>
<dbReference type="InterPro" id="IPR050243">
    <property type="entry name" value="PHP_phosphatase"/>
</dbReference>
<organism evidence="2 3">
    <name type="scientific">Fundidesulfovibrio magnetotacticus</name>
    <dbReference type="NCBI Taxonomy" id="2730080"/>
    <lineage>
        <taxon>Bacteria</taxon>
        <taxon>Pseudomonadati</taxon>
        <taxon>Thermodesulfobacteriota</taxon>
        <taxon>Desulfovibrionia</taxon>
        <taxon>Desulfovibrionales</taxon>
        <taxon>Desulfovibrionaceae</taxon>
        <taxon>Fundidesulfovibrio</taxon>
    </lineage>
</organism>
<dbReference type="GO" id="GO:0008270">
    <property type="term" value="F:zinc ion binding"/>
    <property type="evidence" value="ECO:0007669"/>
    <property type="project" value="TreeGrafter"/>
</dbReference>
<dbReference type="InterPro" id="IPR004013">
    <property type="entry name" value="PHP_dom"/>
</dbReference>
<feature type="domain" description="Polymerase/histidinol phosphatase N-terminal" evidence="1">
    <location>
        <begin position="2"/>
        <end position="75"/>
    </location>
</feature>
<dbReference type="GO" id="GO:0005829">
    <property type="term" value="C:cytosol"/>
    <property type="evidence" value="ECO:0007669"/>
    <property type="project" value="TreeGrafter"/>
</dbReference>
<accession>A0A6V8LQC2</accession>
<keyword evidence="2" id="KW-0540">Nuclease</keyword>
<dbReference type="Proteomes" id="UP000494245">
    <property type="component" value="Unassembled WGS sequence"/>
</dbReference>
<dbReference type="NCBIfam" id="NF004981">
    <property type="entry name" value="PRK06361.1"/>
    <property type="match status" value="1"/>
</dbReference>
<dbReference type="InterPro" id="IPR016195">
    <property type="entry name" value="Pol/histidinol_Pase-like"/>
</dbReference>
<dbReference type="GO" id="GO:0004527">
    <property type="term" value="F:exonuclease activity"/>
    <property type="evidence" value="ECO:0007669"/>
    <property type="project" value="UniProtKB-KW"/>
</dbReference>
<dbReference type="GO" id="GO:0042578">
    <property type="term" value="F:phosphoric ester hydrolase activity"/>
    <property type="evidence" value="ECO:0007669"/>
    <property type="project" value="TreeGrafter"/>
</dbReference>
<keyword evidence="3" id="KW-1185">Reference proteome</keyword>
<dbReference type="SMART" id="SM00481">
    <property type="entry name" value="POLIIIAc"/>
    <property type="match status" value="1"/>
</dbReference>
<dbReference type="PANTHER" id="PTHR36928:SF1">
    <property type="entry name" value="PHOSPHATASE YCDX-RELATED"/>
    <property type="match status" value="1"/>
</dbReference>
<dbReference type="AlphaFoldDB" id="A0A6V8LQC2"/>
<evidence type="ECO:0000313" key="3">
    <source>
        <dbReference type="Proteomes" id="UP000494245"/>
    </source>
</evidence>
<reference evidence="2 3" key="2">
    <citation type="submission" date="2020-05" db="EMBL/GenBank/DDBJ databases">
        <title>Draft genome sequence of Desulfovibrio sp. strainFSS-1.</title>
        <authorList>
            <person name="Shimoshige H."/>
            <person name="Kobayashi H."/>
            <person name="Maekawa T."/>
        </authorList>
    </citation>
    <scope>NUCLEOTIDE SEQUENCE [LARGE SCALE GENOMIC DNA]</scope>
    <source>
        <strain evidence="2 3">SIID29052-01</strain>
    </source>
</reference>
<name>A0A6V8LQC2_9BACT</name>
<dbReference type="PANTHER" id="PTHR36928">
    <property type="entry name" value="PHOSPHATASE YCDX-RELATED"/>
    <property type="match status" value="1"/>
</dbReference>
<proteinExistence type="predicted"/>
<gene>
    <name evidence="2" type="primary">polX</name>
    <name evidence="2" type="ORF">NNJEOMEG_01001</name>
</gene>
<dbReference type="CDD" id="cd07432">
    <property type="entry name" value="PHP_HisPPase"/>
    <property type="match status" value="1"/>
</dbReference>